<gene>
    <name evidence="1" type="ORF">Vadar_029085</name>
</gene>
<keyword evidence="2" id="KW-1185">Reference proteome</keyword>
<evidence type="ECO:0000313" key="2">
    <source>
        <dbReference type="Proteomes" id="UP000828048"/>
    </source>
</evidence>
<organism evidence="1 2">
    <name type="scientific">Vaccinium darrowii</name>
    <dbReference type="NCBI Taxonomy" id="229202"/>
    <lineage>
        <taxon>Eukaryota</taxon>
        <taxon>Viridiplantae</taxon>
        <taxon>Streptophyta</taxon>
        <taxon>Embryophyta</taxon>
        <taxon>Tracheophyta</taxon>
        <taxon>Spermatophyta</taxon>
        <taxon>Magnoliopsida</taxon>
        <taxon>eudicotyledons</taxon>
        <taxon>Gunneridae</taxon>
        <taxon>Pentapetalae</taxon>
        <taxon>asterids</taxon>
        <taxon>Ericales</taxon>
        <taxon>Ericaceae</taxon>
        <taxon>Vaccinioideae</taxon>
        <taxon>Vaccinieae</taxon>
        <taxon>Vaccinium</taxon>
    </lineage>
</organism>
<accession>A0ACB7YH87</accession>
<proteinExistence type="predicted"/>
<name>A0ACB7YH87_9ERIC</name>
<protein>
    <submittedName>
        <fullName evidence="1">Uncharacterized protein</fullName>
    </submittedName>
</protein>
<sequence>MHYFKVFENQSGSLVRTLTKNTSEPIADELVHPNPFLSSRATHLIGEPKGAQIILRGLRLVRTSDLASIGQIYDEFPGTISGKAGNLMEWSVNNAFKSLKDMEPKSVMDMSIIPSIDPIDIGLGSSEKGSVVPTPKPRKKTMTSVYLKFFETAPDGKSRRCKFCGQSYSIATATGNLGRHLSNRHAGYDKTGDGVTNPAPQPITVVKKPQSQAKPPQVDLDHLNWLLIKWLILASLPPSSLEEKWLANSFKFLNPSVQLWPGDKFHGVLREVFRSMREDVRAILEQVSSKVSITLDFWSSYEQIFYMSVTCQWIDENWSFQKVLLDICHIPSPCGGSEIYQTLVKVLKLYDIDNRVLSCTHDNSPDSMHACHTLKGDIDSQKVGPFCYVPCAARTLNSIINDGLRTTKPVISKIREVVLEMNASVQMSEEFREFATAFQEGSWKFPLDASARWSGSYQMLDIVRKAGKSLETVTRKYEETLGNRMLLNSAEKNAVNITHTFLEPFYKTTNNMCTNKVPTIGLVVFFMDHISETIAACRDSRHSPDWLKAVAEEMATKARKYNDQVCNIFTYMTAILDPRIKVELIPESLNSENHLEEARSHFIRNYSVSHFPTITSGFGPPDLEDGGTVSFAEEIARKKRRVSMSSSVTDELTQYLSEPPAPISTDVLEWWKVNSTRYPRLSVMARDFLAVQATSVAPEELFCSKGDEVYKQRSAVPHNSAQAILCVKSWTQGGIKLKYKSTEIDYERLMELAASAAPDNNSAVGFEKKLK</sequence>
<comment type="caution">
    <text evidence="1">The sequence shown here is derived from an EMBL/GenBank/DDBJ whole genome shotgun (WGS) entry which is preliminary data.</text>
</comment>
<reference evidence="1 2" key="1">
    <citation type="journal article" date="2021" name="Hortic Res">
        <title>High-quality reference genome and annotation aids understanding of berry development for evergreen blueberry (Vaccinium darrowii).</title>
        <authorList>
            <person name="Yu J."/>
            <person name="Hulse-Kemp A.M."/>
            <person name="Babiker E."/>
            <person name="Staton M."/>
        </authorList>
    </citation>
    <scope>NUCLEOTIDE SEQUENCE [LARGE SCALE GENOMIC DNA]</scope>
    <source>
        <strain evidence="2">cv. NJ 8807/NJ 8810</strain>
        <tissue evidence="1">Young leaf</tissue>
    </source>
</reference>
<dbReference type="EMBL" id="CM037158">
    <property type="protein sequence ID" value="KAH7852773.1"/>
    <property type="molecule type" value="Genomic_DNA"/>
</dbReference>
<evidence type="ECO:0000313" key="1">
    <source>
        <dbReference type="EMBL" id="KAH7852773.1"/>
    </source>
</evidence>
<dbReference type="Proteomes" id="UP000828048">
    <property type="component" value="Chromosome 8"/>
</dbReference>